<dbReference type="PANTHER" id="PTHR43798">
    <property type="entry name" value="MONOACYLGLYCEROL LIPASE"/>
    <property type="match status" value="1"/>
</dbReference>
<dbReference type="Gene3D" id="3.40.50.1820">
    <property type="entry name" value="alpha/beta hydrolase"/>
    <property type="match status" value="1"/>
</dbReference>
<dbReference type="Pfam" id="PF12697">
    <property type="entry name" value="Abhydrolase_6"/>
    <property type="match status" value="1"/>
</dbReference>
<proteinExistence type="predicted"/>
<organism evidence="4 5">
    <name type="scientific">Streptomyces evansiae</name>
    <dbReference type="NCBI Taxonomy" id="3075535"/>
    <lineage>
        <taxon>Bacteria</taxon>
        <taxon>Bacillati</taxon>
        <taxon>Actinomycetota</taxon>
        <taxon>Actinomycetes</taxon>
        <taxon>Kitasatosporales</taxon>
        <taxon>Streptomycetaceae</taxon>
        <taxon>Streptomyces</taxon>
    </lineage>
</organism>
<dbReference type="RefSeq" id="WP_043255674.1">
    <property type="nucleotide sequence ID" value="NZ_JAVRER010000107.1"/>
</dbReference>
<evidence type="ECO:0000259" key="3">
    <source>
        <dbReference type="Pfam" id="PF12697"/>
    </source>
</evidence>
<evidence type="ECO:0000313" key="5">
    <source>
        <dbReference type="Proteomes" id="UP001183607"/>
    </source>
</evidence>
<gene>
    <name evidence="4" type="ORF">RM574_30045</name>
</gene>
<name>A0ABD5EEW7_9ACTN</name>
<dbReference type="PRINTS" id="PR00111">
    <property type="entry name" value="ABHYDROLASE"/>
</dbReference>
<feature type="region of interest" description="Disordered" evidence="2">
    <location>
        <begin position="323"/>
        <end position="351"/>
    </location>
</feature>
<dbReference type="EMBL" id="JAVRER010000107">
    <property type="protein sequence ID" value="MDT0419720.1"/>
    <property type="molecule type" value="Genomic_DNA"/>
</dbReference>
<keyword evidence="1 4" id="KW-0378">Hydrolase</keyword>
<dbReference type="SUPFAM" id="SSF53474">
    <property type="entry name" value="alpha/beta-Hydrolases"/>
    <property type="match status" value="1"/>
</dbReference>
<comment type="caution">
    <text evidence="4">The sequence shown here is derived from an EMBL/GenBank/DDBJ whole genome shotgun (WGS) entry which is preliminary data.</text>
</comment>
<evidence type="ECO:0000256" key="1">
    <source>
        <dbReference type="ARBA" id="ARBA00022801"/>
    </source>
</evidence>
<dbReference type="GO" id="GO:0016787">
    <property type="term" value="F:hydrolase activity"/>
    <property type="evidence" value="ECO:0007669"/>
    <property type="project" value="UniProtKB-KW"/>
</dbReference>
<accession>A0ABD5EEW7</accession>
<dbReference type="Proteomes" id="UP001183607">
    <property type="component" value="Unassembled WGS sequence"/>
</dbReference>
<dbReference type="AlphaFoldDB" id="A0ABD5EEW7"/>
<dbReference type="InterPro" id="IPR050266">
    <property type="entry name" value="AB_hydrolase_sf"/>
</dbReference>
<protein>
    <submittedName>
        <fullName evidence="4">Alpha/beta hydrolase</fullName>
    </submittedName>
</protein>
<feature type="compositionally biased region" description="Low complexity" evidence="2">
    <location>
        <begin position="323"/>
        <end position="341"/>
    </location>
</feature>
<dbReference type="InterPro" id="IPR029058">
    <property type="entry name" value="AB_hydrolase_fold"/>
</dbReference>
<evidence type="ECO:0000313" key="4">
    <source>
        <dbReference type="EMBL" id="MDT0419720.1"/>
    </source>
</evidence>
<feature type="domain" description="AB hydrolase-1" evidence="3">
    <location>
        <begin position="48"/>
        <end position="294"/>
    </location>
</feature>
<dbReference type="InterPro" id="IPR000073">
    <property type="entry name" value="AB_hydrolase_1"/>
</dbReference>
<sequence>MSPLLRSPGHAVRGTYVPPAPVREPRVVSADGSLVHVEVFGPEDAPAVVLAHGWTCSIAFWAAQIRALAPDHRVIAYDQRGHGRSPAPLGPLGYSPKALADDLEAVLEATLGPGEPAVLAGHSMGGMTFMAAAERPAFREHAAAVLLCSTGPARLVGEATVLPLSKSPLRRRLTGAVLGARAPLGPVTPVGKKVLKYGVMGPGASPEQVDACARIVHACPSPVRYGWSRVLEAFDEEAGLRAIEAPTAVLVGSADKLTPPVHARLMDESLPHSLGLTTLPGLGHMTPMEGPAAVTGAIRDLVTTYVVAGEAAAAEAPSVVGAAAGSGASGAAAPAATSPAKRAAKTAKESA</sequence>
<evidence type="ECO:0000256" key="2">
    <source>
        <dbReference type="SAM" id="MobiDB-lite"/>
    </source>
</evidence>
<dbReference type="PANTHER" id="PTHR43798:SF31">
    <property type="entry name" value="AB HYDROLASE SUPERFAMILY PROTEIN YCLE"/>
    <property type="match status" value="1"/>
</dbReference>
<reference evidence="5" key="1">
    <citation type="submission" date="2023-07" db="EMBL/GenBank/DDBJ databases">
        <title>30 novel species of actinomycetes from the DSMZ collection.</title>
        <authorList>
            <person name="Nouioui I."/>
        </authorList>
    </citation>
    <scope>NUCLEOTIDE SEQUENCE [LARGE SCALE GENOMIC DNA]</scope>
    <source>
        <strain evidence="5">DSM 41982</strain>
    </source>
</reference>